<dbReference type="PANTHER" id="PTHR30385:SF6">
    <property type="entry name" value="RNA POLYMERASE SIGMA FACTOR SIGI"/>
    <property type="match status" value="1"/>
</dbReference>
<dbReference type="InterPro" id="IPR014244">
    <property type="entry name" value="RNA_pol_sigma-I"/>
</dbReference>
<evidence type="ECO:0000256" key="5">
    <source>
        <dbReference type="ARBA" id="ARBA00023163"/>
    </source>
</evidence>
<dbReference type="Proteomes" id="UP000574133">
    <property type="component" value="Unassembled WGS sequence"/>
</dbReference>
<protein>
    <recommendedName>
        <fullName evidence="6">RNA polymerase sigma factor SigI</fullName>
    </recommendedName>
</protein>
<name>A0A841TGT8_9BACL</name>
<dbReference type="EMBL" id="JACJVN010000055">
    <property type="protein sequence ID" value="MBB6678450.1"/>
    <property type="molecule type" value="Genomic_DNA"/>
</dbReference>
<accession>A0A841TGT8</accession>
<organism evidence="8 9">
    <name type="scientific">Cohnella lubricantis</name>
    <dbReference type="NCBI Taxonomy" id="2163172"/>
    <lineage>
        <taxon>Bacteria</taxon>
        <taxon>Bacillati</taxon>
        <taxon>Bacillota</taxon>
        <taxon>Bacilli</taxon>
        <taxon>Bacillales</taxon>
        <taxon>Paenibacillaceae</taxon>
        <taxon>Cohnella</taxon>
    </lineage>
</organism>
<keyword evidence="5 6" id="KW-0804">Transcription</keyword>
<reference evidence="8 9" key="1">
    <citation type="submission" date="2020-08" db="EMBL/GenBank/DDBJ databases">
        <title>Cohnella phylogeny.</title>
        <authorList>
            <person name="Dunlap C."/>
        </authorList>
    </citation>
    <scope>NUCLEOTIDE SEQUENCE [LARGE SCALE GENOMIC DNA]</scope>
    <source>
        <strain evidence="8 9">DSM 103658</strain>
    </source>
</reference>
<sequence>MLLLLWRKWTGRGSAAPAAVPAMLPEEAVAAIQNGDEALRNEWIIQYEPFIAKTASKFAKRYIDPERDDEYSIALTAFDEAISRYSPDAGSSFLSFASQVIQRRLIDHLRREQRHAAAVPYSALQGDRDEDTSLLAAIEAQEAIEVYARDRAAEERRAEIEALTAELAHYGISFADLSEQSPKHQDSRDMLLGIGRRLAQNAVLFGMLADKRQLPLKELCEIENVSRKTLERNRKYLIAVALIARGPYPLMQEYIIPSPATKEEVVS</sequence>
<comment type="activity regulation">
    <text evidence="6">Negatively regulated by the anti-sigma-I factor RsgI.</text>
</comment>
<dbReference type="InterPro" id="IPR007627">
    <property type="entry name" value="RNA_pol_sigma70_r2"/>
</dbReference>
<dbReference type="Gene3D" id="1.10.1740.10">
    <property type="match status" value="1"/>
</dbReference>
<dbReference type="NCBIfam" id="TIGR02895">
    <property type="entry name" value="spore_sigI"/>
    <property type="match status" value="1"/>
</dbReference>
<keyword evidence="2 6" id="KW-0805">Transcription regulation</keyword>
<dbReference type="Pfam" id="PF04542">
    <property type="entry name" value="Sigma70_r2"/>
    <property type="match status" value="1"/>
</dbReference>
<keyword evidence="4 6" id="KW-0238">DNA-binding</keyword>
<feature type="short sequence motif" description="Polymerase core binding" evidence="6">
    <location>
        <begin position="69"/>
        <end position="82"/>
    </location>
</feature>
<feature type="domain" description="RNA polymerase sigma-70 region 2" evidence="7">
    <location>
        <begin position="46"/>
        <end position="114"/>
    </location>
</feature>
<keyword evidence="3 6" id="KW-0731">Sigma factor</keyword>
<dbReference type="GO" id="GO:0005737">
    <property type="term" value="C:cytoplasm"/>
    <property type="evidence" value="ECO:0007669"/>
    <property type="project" value="UniProtKB-SubCell"/>
</dbReference>
<dbReference type="PIRSF" id="PIRSF038953">
    <property type="entry name" value="SigI"/>
    <property type="match status" value="1"/>
</dbReference>
<evidence type="ECO:0000256" key="1">
    <source>
        <dbReference type="ARBA" id="ARBA00022490"/>
    </source>
</evidence>
<dbReference type="InterPro" id="IPR013325">
    <property type="entry name" value="RNA_pol_sigma_r2"/>
</dbReference>
<evidence type="ECO:0000256" key="3">
    <source>
        <dbReference type="ARBA" id="ARBA00023082"/>
    </source>
</evidence>
<keyword evidence="9" id="KW-1185">Reference proteome</keyword>
<keyword evidence="1 6" id="KW-0963">Cytoplasm</keyword>
<feature type="DNA-binding region" description="H-T-H motif" evidence="6">
    <location>
        <begin position="216"/>
        <end position="235"/>
    </location>
</feature>
<dbReference type="HAMAP" id="MF_02064">
    <property type="entry name" value="Sigma70_SigI"/>
    <property type="match status" value="1"/>
</dbReference>
<dbReference type="RefSeq" id="WP_185179734.1">
    <property type="nucleotide sequence ID" value="NZ_CBCSEP010000009.1"/>
</dbReference>
<evidence type="ECO:0000256" key="2">
    <source>
        <dbReference type="ARBA" id="ARBA00023015"/>
    </source>
</evidence>
<dbReference type="SUPFAM" id="SSF88946">
    <property type="entry name" value="Sigma2 domain of RNA polymerase sigma factors"/>
    <property type="match status" value="1"/>
</dbReference>
<evidence type="ECO:0000313" key="8">
    <source>
        <dbReference type="EMBL" id="MBB6678450.1"/>
    </source>
</evidence>
<evidence type="ECO:0000256" key="4">
    <source>
        <dbReference type="ARBA" id="ARBA00023125"/>
    </source>
</evidence>
<comment type="subunit">
    <text evidence="6">Interacts with RsgI.</text>
</comment>
<evidence type="ECO:0000259" key="7">
    <source>
        <dbReference type="Pfam" id="PF04542"/>
    </source>
</evidence>
<dbReference type="GO" id="GO:0003677">
    <property type="term" value="F:DNA binding"/>
    <property type="evidence" value="ECO:0007669"/>
    <property type="project" value="UniProtKB-UniRule"/>
</dbReference>
<comment type="subcellular location">
    <subcellularLocation>
        <location evidence="6">Cytoplasm</location>
    </subcellularLocation>
</comment>
<gene>
    <name evidence="6 8" type="primary">sigI</name>
    <name evidence="8" type="ORF">H4Q31_14170</name>
</gene>
<comment type="function">
    <text evidence="6">Sigma factors are initiation factors that promote the attachment of RNA polymerase to specific initiation sites and are then released.</text>
</comment>
<dbReference type="AlphaFoldDB" id="A0A841TGT8"/>
<proteinExistence type="inferred from homology"/>
<keyword evidence="6" id="KW-0346">Stress response</keyword>
<evidence type="ECO:0000256" key="6">
    <source>
        <dbReference type="HAMAP-Rule" id="MF_02064"/>
    </source>
</evidence>
<dbReference type="GO" id="GO:0006352">
    <property type="term" value="P:DNA-templated transcription initiation"/>
    <property type="evidence" value="ECO:0007669"/>
    <property type="project" value="UniProtKB-UniRule"/>
</dbReference>
<evidence type="ECO:0000313" key="9">
    <source>
        <dbReference type="Proteomes" id="UP000574133"/>
    </source>
</evidence>
<dbReference type="PANTHER" id="PTHR30385">
    <property type="entry name" value="SIGMA FACTOR F FLAGELLAR"/>
    <property type="match status" value="1"/>
</dbReference>
<comment type="similarity">
    <text evidence="6">Belongs to the sigma-70 factor family. SigI subfamily.</text>
</comment>
<dbReference type="GO" id="GO:0016987">
    <property type="term" value="F:sigma factor activity"/>
    <property type="evidence" value="ECO:0007669"/>
    <property type="project" value="UniProtKB-UniRule"/>
</dbReference>
<comment type="caution">
    <text evidence="8">The sequence shown here is derived from an EMBL/GenBank/DDBJ whole genome shotgun (WGS) entry which is preliminary data.</text>
</comment>